<dbReference type="AlphaFoldDB" id="A0A427YV04"/>
<dbReference type="Proteomes" id="UP000279259">
    <property type="component" value="Unassembled WGS sequence"/>
</dbReference>
<feature type="compositionally biased region" description="Polar residues" evidence="1">
    <location>
        <begin position="23"/>
        <end position="35"/>
    </location>
</feature>
<accession>A0A427YV04</accession>
<organism evidence="2 3">
    <name type="scientific">Saitozyma podzolica</name>
    <dbReference type="NCBI Taxonomy" id="1890683"/>
    <lineage>
        <taxon>Eukaryota</taxon>
        <taxon>Fungi</taxon>
        <taxon>Dikarya</taxon>
        <taxon>Basidiomycota</taxon>
        <taxon>Agaricomycotina</taxon>
        <taxon>Tremellomycetes</taxon>
        <taxon>Tremellales</taxon>
        <taxon>Trimorphomycetaceae</taxon>
        <taxon>Saitozyma</taxon>
    </lineage>
</organism>
<evidence type="ECO:0000256" key="1">
    <source>
        <dbReference type="SAM" id="MobiDB-lite"/>
    </source>
</evidence>
<sequence length="271" mass="30244">MSESPPAYAPKPSETEGEESTDCDSTLHGSSTHEPPSTIPAAVSAQTANTDQPPNTVQSVMTISDSPHAYAPRWSETDREEITDFDAEEGEVVERDSRKLQTLIISLDEEHIDAQGEWISARRSQAEELGLCILTHANVLHWSEELYPRAAVCIETEAQEKFLSRIEANESVDDLDELESRRHHLLAVHECAWKDDEFIVRKNSSCPYYSQWANHWKRSHAASWEDGILIKFTTLSERGVPSQDTEFVPVEDLLRSKRASAATPASQASAA</sequence>
<feature type="region of interest" description="Disordered" evidence="1">
    <location>
        <begin position="1"/>
        <end position="59"/>
    </location>
</feature>
<comment type="caution">
    <text evidence="2">The sequence shown here is derived from an EMBL/GenBank/DDBJ whole genome shotgun (WGS) entry which is preliminary data.</text>
</comment>
<gene>
    <name evidence="2" type="ORF">EHS25_004675</name>
</gene>
<protein>
    <submittedName>
        <fullName evidence="2">Uncharacterized protein</fullName>
    </submittedName>
</protein>
<proteinExistence type="predicted"/>
<reference evidence="2 3" key="1">
    <citation type="submission" date="2018-11" db="EMBL/GenBank/DDBJ databases">
        <title>Genome sequence of Saitozyma podzolica DSM 27192.</title>
        <authorList>
            <person name="Aliyu H."/>
            <person name="Gorte O."/>
            <person name="Ochsenreither K."/>
        </authorList>
    </citation>
    <scope>NUCLEOTIDE SEQUENCE [LARGE SCALE GENOMIC DNA]</scope>
    <source>
        <strain evidence="2 3">DSM 27192</strain>
    </source>
</reference>
<evidence type="ECO:0000313" key="3">
    <source>
        <dbReference type="Proteomes" id="UP000279259"/>
    </source>
</evidence>
<keyword evidence="3" id="KW-1185">Reference proteome</keyword>
<dbReference type="EMBL" id="RSCD01000002">
    <property type="protein sequence ID" value="RSH94869.1"/>
    <property type="molecule type" value="Genomic_DNA"/>
</dbReference>
<evidence type="ECO:0000313" key="2">
    <source>
        <dbReference type="EMBL" id="RSH94869.1"/>
    </source>
</evidence>
<feature type="compositionally biased region" description="Polar residues" evidence="1">
    <location>
        <begin position="44"/>
        <end position="59"/>
    </location>
</feature>
<name>A0A427YV04_9TREE</name>
<dbReference type="OrthoDB" id="10398246at2759"/>